<dbReference type="GO" id="GO:0005829">
    <property type="term" value="C:cytosol"/>
    <property type="evidence" value="ECO:0007669"/>
    <property type="project" value="TreeGrafter"/>
</dbReference>
<dbReference type="CDD" id="cd02663">
    <property type="entry name" value="Peptidase_C19G"/>
    <property type="match status" value="1"/>
</dbReference>
<proteinExistence type="inferred from homology"/>
<dbReference type="InterPro" id="IPR028889">
    <property type="entry name" value="USP"/>
</dbReference>
<dbReference type="OMA" id="ANFGNTC"/>
<feature type="region of interest" description="Disordered" evidence="6">
    <location>
        <begin position="184"/>
        <end position="239"/>
    </location>
</feature>
<feature type="region of interest" description="Disordered" evidence="6">
    <location>
        <begin position="69"/>
        <end position="110"/>
    </location>
</feature>
<feature type="compositionally biased region" description="Basic and acidic residues" evidence="6">
    <location>
        <begin position="184"/>
        <end position="195"/>
    </location>
</feature>
<dbReference type="Proteomes" id="UP000070544">
    <property type="component" value="Unassembled WGS sequence"/>
</dbReference>
<dbReference type="SUPFAM" id="SSF54001">
    <property type="entry name" value="Cysteine proteinases"/>
    <property type="match status" value="1"/>
</dbReference>
<dbReference type="PROSITE" id="PS50235">
    <property type="entry name" value="USP_3"/>
    <property type="match status" value="1"/>
</dbReference>
<dbReference type="EMBL" id="KQ965794">
    <property type="protein sequence ID" value="KXS11894.1"/>
    <property type="molecule type" value="Genomic_DNA"/>
</dbReference>
<keyword evidence="9" id="KW-1185">Reference proteome</keyword>
<dbReference type="PROSITE" id="PS00973">
    <property type="entry name" value="USP_2"/>
    <property type="match status" value="1"/>
</dbReference>
<accession>A0A139A576</accession>
<dbReference type="STRING" id="1344416.A0A139A576"/>
<keyword evidence="4 5" id="KW-0378">Hydrolase</keyword>
<dbReference type="GO" id="GO:0004843">
    <property type="term" value="F:cysteine-type deubiquitinase activity"/>
    <property type="evidence" value="ECO:0007669"/>
    <property type="project" value="UniProtKB-UniRule"/>
</dbReference>
<dbReference type="Gene3D" id="3.90.70.10">
    <property type="entry name" value="Cysteine proteinases"/>
    <property type="match status" value="1"/>
</dbReference>
<feature type="domain" description="USP" evidence="7">
    <location>
        <begin position="31"/>
        <end position="438"/>
    </location>
</feature>
<feature type="compositionally biased region" description="Polar residues" evidence="6">
    <location>
        <begin position="212"/>
        <end position="235"/>
    </location>
</feature>
<dbReference type="GO" id="GO:0006508">
    <property type="term" value="P:proteolysis"/>
    <property type="evidence" value="ECO:0007669"/>
    <property type="project" value="UniProtKB-KW"/>
</dbReference>
<evidence type="ECO:0000256" key="5">
    <source>
        <dbReference type="RuleBase" id="RU366025"/>
    </source>
</evidence>
<dbReference type="PANTHER" id="PTHR24006:SF733">
    <property type="entry name" value="RE52890P"/>
    <property type="match status" value="1"/>
</dbReference>
<organism evidence="8 9">
    <name type="scientific">Gonapodya prolifera (strain JEL478)</name>
    <name type="common">Monoblepharis prolifera</name>
    <dbReference type="NCBI Taxonomy" id="1344416"/>
    <lineage>
        <taxon>Eukaryota</taxon>
        <taxon>Fungi</taxon>
        <taxon>Fungi incertae sedis</taxon>
        <taxon>Chytridiomycota</taxon>
        <taxon>Chytridiomycota incertae sedis</taxon>
        <taxon>Monoblepharidomycetes</taxon>
        <taxon>Monoblepharidales</taxon>
        <taxon>Gonapodyaceae</taxon>
        <taxon>Gonapodya</taxon>
    </lineage>
</organism>
<dbReference type="PANTHER" id="PTHR24006">
    <property type="entry name" value="UBIQUITIN CARBOXYL-TERMINAL HYDROLASE"/>
    <property type="match status" value="1"/>
</dbReference>
<reference evidence="8 9" key="1">
    <citation type="journal article" date="2015" name="Genome Biol. Evol.">
        <title>Phylogenomic analyses indicate that early fungi evolved digesting cell walls of algal ancestors of land plants.</title>
        <authorList>
            <person name="Chang Y."/>
            <person name="Wang S."/>
            <person name="Sekimoto S."/>
            <person name="Aerts A.L."/>
            <person name="Choi C."/>
            <person name="Clum A."/>
            <person name="LaButti K.M."/>
            <person name="Lindquist E.A."/>
            <person name="Yee Ngan C."/>
            <person name="Ohm R.A."/>
            <person name="Salamov A.A."/>
            <person name="Grigoriev I.V."/>
            <person name="Spatafora J.W."/>
            <person name="Berbee M.L."/>
        </authorList>
    </citation>
    <scope>NUCLEOTIDE SEQUENCE [LARGE SCALE GENOMIC DNA]</scope>
    <source>
        <strain evidence="8 9">JEL478</strain>
    </source>
</reference>
<keyword evidence="5" id="KW-0833">Ubl conjugation pathway</keyword>
<comment type="catalytic activity">
    <reaction evidence="1 5">
        <text>Thiol-dependent hydrolysis of ester, thioester, amide, peptide and isopeptide bonds formed by the C-terminal Gly of ubiquitin (a 76-residue protein attached to proteins as an intracellular targeting signal).</text>
        <dbReference type="EC" id="3.4.19.12"/>
    </reaction>
</comment>
<dbReference type="Pfam" id="PF00443">
    <property type="entry name" value="UCH"/>
    <property type="match status" value="1"/>
</dbReference>
<dbReference type="InterPro" id="IPR050164">
    <property type="entry name" value="Peptidase_C19"/>
</dbReference>
<gene>
    <name evidence="8" type="ORF">M427DRAFT_114517</name>
</gene>
<name>A0A139A576_GONPJ</name>
<evidence type="ECO:0000259" key="7">
    <source>
        <dbReference type="PROSITE" id="PS50235"/>
    </source>
</evidence>
<dbReference type="InterPro" id="IPR038765">
    <property type="entry name" value="Papain-like_cys_pep_sf"/>
</dbReference>
<dbReference type="InterPro" id="IPR018200">
    <property type="entry name" value="USP_CS"/>
</dbReference>
<evidence type="ECO:0000313" key="9">
    <source>
        <dbReference type="Proteomes" id="UP000070544"/>
    </source>
</evidence>
<evidence type="ECO:0000256" key="1">
    <source>
        <dbReference type="ARBA" id="ARBA00000707"/>
    </source>
</evidence>
<comment type="similarity">
    <text evidence="2 5">Belongs to the peptidase C19 family.</text>
</comment>
<keyword evidence="5" id="KW-0788">Thiol protease</keyword>
<evidence type="ECO:0000256" key="3">
    <source>
        <dbReference type="ARBA" id="ARBA00022670"/>
    </source>
</evidence>
<feature type="compositionally biased region" description="Polar residues" evidence="6">
    <location>
        <begin position="71"/>
        <end position="82"/>
    </location>
</feature>
<keyword evidence="3 5" id="KW-0645">Protease</keyword>
<dbReference type="InterPro" id="IPR001394">
    <property type="entry name" value="Peptidase_C19_UCH"/>
</dbReference>
<dbReference type="OrthoDB" id="27652at2759"/>
<dbReference type="PROSITE" id="PS00972">
    <property type="entry name" value="USP_1"/>
    <property type="match status" value="1"/>
</dbReference>
<evidence type="ECO:0000256" key="2">
    <source>
        <dbReference type="ARBA" id="ARBA00009085"/>
    </source>
</evidence>
<dbReference type="GO" id="GO:0006897">
    <property type="term" value="P:endocytosis"/>
    <property type="evidence" value="ECO:0007669"/>
    <property type="project" value="EnsemblFungi"/>
</dbReference>
<dbReference type="GO" id="GO:0016579">
    <property type="term" value="P:protein deubiquitination"/>
    <property type="evidence" value="ECO:0007669"/>
    <property type="project" value="InterPro"/>
</dbReference>
<evidence type="ECO:0000256" key="6">
    <source>
        <dbReference type="SAM" id="MobiDB-lite"/>
    </source>
</evidence>
<protein>
    <recommendedName>
        <fullName evidence="5">Ubiquitin carboxyl-terminal hydrolase</fullName>
        <ecNumber evidence="5">3.4.19.12</ecNumber>
    </recommendedName>
</protein>
<dbReference type="GO" id="GO:0005634">
    <property type="term" value="C:nucleus"/>
    <property type="evidence" value="ECO:0007669"/>
    <property type="project" value="TreeGrafter"/>
</dbReference>
<evidence type="ECO:0000256" key="4">
    <source>
        <dbReference type="ARBA" id="ARBA00022801"/>
    </source>
</evidence>
<dbReference type="AlphaFoldDB" id="A0A139A576"/>
<dbReference type="EC" id="3.4.19.12" evidence="5"/>
<sequence length="453" mass="51366">MTQFLPKWMGFSDKKPAQHDWLASTGNERHIGLENFGNTCYANSVLQALYHCRPFRECVSGIPFDTPLPQAETNPKESSSYALNGFPKPSFSREKKEKQTNGARAGGDVDGEEETILTSLKDLFTNIQTQKKRTGVLAPQKFVDRLKKENELFRSNMHQDAHEFLNYLLNGVGEVLLRNQLEMDRRKDQSSHSEESQIGINGGKPTPPAISDSVSPSTGANTITVTSAAGSNGVETASERHPSWIHELFEGRLTNETKCLTCENVTSKDEPFLDLSVDIDQHSSLTACLRNFSSSEMLCSKNKFFCDVCSSLQEAEKRMKIRKLPNILAIHLKRFKYQERLQRYIKLTYRVVFPLELRMFNTTDDAENPDRLYELFAVVIHIGTGPYHGHYVTLAKSYDQWILFDDDSVEPVDEADLQRYFGDLNQAGCGYIFFYRAKDFDASGFLQTKAKSK</sequence>
<evidence type="ECO:0000313" key="8">
    <source>
        <dbReference type="EMBL" id="KXS11894.1"/>
    </source>
</evidence>
<dbReference type="GO" id="GO:0140492">
    <property type="term" value="F:metal-dependent deubiquitinase activity"/>
    <property type="evidence" value="ECO:0007669"/>
    <property type="project" value="EnsemblFungi"/>
</dbReference>